<reference evidence="2" key="1">
    <citation type="journal article" date="2020" name="mSystems">
        <title>Genome- and Community-Level Interaction Insights into Carbon Utilization and Element Cycling Functions of Hydrothermarchaeota in Hydrothermal Sediment.</title>
        <authorList>
            <person name="Zhou Z."/>
            <person name="Liu Y."/>
            <person name="Xu W."/>
            <person name="Pan J."/>
            <person name="Luo Z.H."/>
            <person name="Li M."/>
        </authorList>
    </citation>
    <scope>NUCLEOTIDE SEQUENCE [LARGE SCALE GENOMIC DNA]</scope>
    <source>
        <strain evidence="2">HyVt-233</strain>
    </source>
</reference>
<proteinExistence type="predicted"/>
<gene>
    <name evidence="2" type="ORF">ENG63_03160</name>
</gene>
<dbReference type="PANTHER" id="PTHR35810:SF1">
    <property type="entry name" value="CYTOPLASMIC PROTEIN"/>
    <property type="match status" value="1"/>
</dbReference>
<dbReference type="PANTHER" id="PTHR35810">
    <property type="entry name" value="CYTOPLASMIC PROTEIN-RELATED"/>
    <property type="match status" value="1"/>
</dbReference>
<dbReference type="InterPro" id="IPR011204">
    <property type="entry name" value="Virulence_RhuM-like"/>
</dbReference>
<feature type="domain" description="Fido" evidence="1">
    <location>
        <begin position="200"/>
        <end position="331"/>
    </location>
</feature>
<dbReference type="Pfam" id="PF13310">
    <property type="entry name" value="Virulence_RhuM"/>
    <property type="match status" value="1"/>
</dbReference>
<dbReference type="PROSITE" id="PS51459">
    <property type="entry name" value="FIDO"/>
    <property type="match status" value="1"/>
</dbReference>
<dbReference type="SUPFAM" id="SSF140931">
    <property type="entry name" value="Fic-like"/>
    <property type="match status" value="1"/>
</dbReference>
<accession>A0A7C0U1W3</accession>
<dbReference type="InterPro" id="IPR003812">
    <property type="entry name" value="Fido"/>
</dbReference>
<dbReference type="Proteomes" id="UP000886289">
    <property type="component" value="Unassembled WGS sequence"/>
</dbReference>
<dbReference type="EMBL" id="DRBS01000122">
    <property type="protein sequence ID" value="HDD43844.1"/>
    <property type="molecule type" value="Genomic_DNA"/>
</dbReference>
<comment type="caution">
    <text evidence="2">The sequence shown here is derived from an EMBL/GenBank/DDBJ whole genome shotgun (WGS) entry which is preliminary data.</text>
</comment>
<evidence type="ECO:0000259" key="1">
    <source>
        <dbReference type="PROSITE" id="PS51459"/>
    </source>
</evidence>
<protein>
    <submittedName>
        <fullName evidence="2">Fic/DOC family protein</fullName>
    </submittedName>
</protein>
<evidence type="ECO:0000313" key="2">
    <source>
        <dbReference type="EMBL" id="HDD43844.1"/>
    </source>
</evidence>
<dbReference type="AlphaFoldDB" id="A0A7C0U1W3"/>
<dbReference type="Gene3D" id="1.20.120.1870">
    <property type="entry name" value="Fic/DOC protein, Fido domain"/>
    <property type="match status" value="1"/>
</dbReference>
<name>A0A7C0U1W3_DESA2</name>
<sequence>MPNQKQIKNQILIYKPRGEDVEVEVRLDKETVWLTLNQIALLFGVQKAAISKHIKNIFASGELKKNSTVSKMETVQIEGKRKIKRTLTHFNLDMIIAVGYRVNSFRATQFRIWATKVLKNYLLKGYTVNEKRLISSQDRLRQLQETIKLLEQNIVHPLLAGQEKEILGFLSAYANTLTLLNEYDKGKIKEVEGTKSKFHLSYSKAKKLISQLKSKLIAKNEAGDIFGQEQQNKLGAIIKNLYQTFDRKSLYPTIEDKAVNLLYFVIKDHPFIDGNKRIGAMLFVYFLEKSNYLYRKNGERKFNDNALTTLCLLIAISNPKEKDKMIEITKNLISG</sequence>
<dbReference type="InterPro" id="IPR053737">
    <property type="entry name" value="Type_II_TA_Toxin"/>
</dbReference>
<dbReference type="InterPro" id="IPR036597">
    <property type="entry name" value="Fido-like_dom_sf"/>
</dbReference>
<dbReference type="Pfam" id="PF02661">
    <property type="entry name" value="Fic"/>
    <property type="match status" value="1"/>
</dbReference>
<organism evidence="2">
    <name type="scientific">Desulfofervidus auxilii</name>
    <dbReference type="NCBI Taxonomy" id="1621989"/>
    <lineage>
        <taxon>Bacteria</taxon>
        <taxon>Pseudomonadati</taxon>
        <taxon>Thermodesulfobacteriota</taxon>
        <taxon>Candidatus Desulfofervidia</taxon>
        <taxon>Candidatus Desulfofervidales</taxon>
        <taxon>Candidatus Desulfofervidaceae</taxon>
        <taxon>Candidatus Desulfofervidus</taxon>
    </lineage>
</organism>